<dbReference type="Pfam" id="PF13191">
    <property type="entry name" value="AAA_16"/>
    <property type="match status" value="1"/>
</dbReference>
<evidence type="ECO:0000313" key="8">
    <source>
        <dbReference type="Proteomes" id="UP000011863"/>
    </source>
</evidence>
<evidence type="ECO:0000256" key="3">
    <source>
        <dbReference type="ARBA" id="ARBA00022840"/>
    </source>
</evidence>
<keyword evidence="2" id="KW-0547">Nucleotide-binding</keyword>
<dbReference type="KEGG" id="aym:YM304_08110"/>
<dbReference type="GO" id="GO:0004016">
    <property type="term" value="F:adenylate cyclase activity"/>
    <property type="evidence" value="ECO:0007669"/>
    <property type="project" value="TreeGrafter"/>
</dbReference>
<comment type="similarity">
    <text evidence="1">Belongs to the AfsR/DnrI/RedD regulatory family.</text>
</comment>
<dbReference type="InterPro" id="IPR016032">
    <property type="entry name" value="Sig_transdc_resp-reg_C-effctor"/>
</dbReference>
<evidence type="ECO:0000259" key="5">
    <source>
        <dbReference type="SMART" id="SM00862"/>
    </source>
</evidence>
<dbReference type="InterPro" id="IPR036388">
    <property type="entry name" value="WH-like_DNA-bd_sf"/>
</dbReference>
<dbReference type="InterPro" id="IPR027417">
    <property type="entry name" value="P-loop_NTPase"/>
</dbReference>
<keyword evidence="3" id="KW-0067">ATP-binding</keyword>
<dbReference type="GO" id="GO:0006355">
    <property type="term" value="P:regulation of DNA-templated transcription"/>
    <property type="evidence" value="ECO:0007669"/>
    <property type="project" value="InterPro"/>
</dbReference>
<evidence type="ECO:0000256" key="4">
    <source>
        <dbReference type="ARBA" id="ARBA00023125"/>
    </source>
</evidence>
<dbReference type="GO" id="GO:0005524">
    <property type="term" value="F:ATP binding"/>
    <property type="evidence" value="ECO:0007669"/>
    <property type="project" value="UniProtKB-KW"/>
</dbReference>
<dbReference type="PANTHER" id="PTHR16305">
    <property type="entry name" value="TESTICULAR SOLUBLE ADENYLYL CYCLASE"/>
    <property type="match status" value="1"/>
</dbReference>
<reference evidence="7 8" key="1">
    <citation type="journal article" date="2013" name="Int. J. Syst. Evol. Microbiol.">
        <title>Ilumatobacter nonamiense sp. nov. and Ilumatobacter coccineum sp. nov., isolated from seashore sand.</title>
        <authorList>
            <person name="Matsumoto A."/>
            <person name="Kasai H."/>
            <person name="Matsuo Y."/>
            <person name="Shizuri Y."/>
            <person name="Ichikawa N."/>
            <person name="Fujita N."/>
            <person name="Omura S."/>
            <person name="Takahashi Y."/>
        </authorList>
    </citation>
    <scope>NUCLEOTIDE SEQUENCE [LARGE SCALE GENOMIC DNA]</scope>
    <source>
        <strain evidence="8">NBRC 103263 / KCTC 29153 / YM16-304</strain>
    </source>
</reference>
<dbReference type="InterPro" id="IPR001867">
    <property type="entry name" value="OmpR/PhoB-type_DNA-bd"/>
</dbReference>
<dbReference type="GO" id="GO:0003677">
    <property type="term" value="F:DNA binding"/>
    <property type="evidence" value="ECO:0007669"/>
    <property type="project" value="UniProtKB-KW"/>
</dbReference>
<dbReference type="GO" id="GO:0000160">
    <property type="term" value="P:phosphorelay signal transduction system"/>
    <property type="evidence" value="ECO:0007669"/>
    <property type="project" value="InterPro"/>
</dbReference>
<evidence type="ECO:0000256" key="2">
    <source>
        <dbReference type="ARBA" id="ARBA00022741"/>
    </source>
</evidence>
<dbReference type="SMART" id="SM01043">
    <property type="entry name" value="BTAD"/>
    <property type="match status" value="1"/>
</dbReference>
<gene>
    <name evidence="7" type="ORF">YM304_08110</name>
</gene>
<keyword evidence="8" id="KW-1185">Reference proteome</keyword>
<proteinExistence type="inferred from homology"/>
<dbReference type="SUPFAM" id="SSF52540">
    <property type="entry name" value="P-loop containing nucleoside triphosphate hydrolases"/>
    <property type="match status" value="1"/>
</dbReference>
<dbReference type="AlphaFoldDB" id="A0A6C7E7H8"/>
<organism evidence="7 8">
    <name type="scientific">Ilumatobacter coccineus (strain NBRC 103263 / KCTC 29153 / YM16-304)</name>
    <dbReference type="NCBI Taxonomy" id="1313172"/>
    <lineage>
        <taxon>Bacteria</taxon>
        <taxon>Bacillati</taxon>
        <taxon>Actinomycetota</taxon>
        <taxon>Acidimicrobiia</taxon>
        <taxon>Acidimicrobiales</taxon>
        <taxon>Ilumatobacteraceae</taxon>
        <taxon>Ilumatobacter</taxon>
    </lineage>
</organism>
<dbReference type="InterPro" id="IPR005158">
    <property type="entry name" value="BTAD"/>
</dbReference>
<accession>A0A6C7E7H8</accession>
<evidence type="ECO:0000313" key="7">
    <source>
        <dbReference type="EMBL" id="BAN01125.1"/>
    </source>
</evidence>
<dbReference type="InterPro" id="IPR041664">
    <property type="entry name" value="AAA_16"/>
</dbReference>
<dbReference type="Gene3D" id="3.40.50.300">
    <property type="entry name" value="P-loop containing nucleotide triphosphate hydrolases"/>
    <property type="match status" value="1"/>
</dbReference>
<dbReference type="GO" id="GO:0005737">
    <property type="term" value="C:cytoplasm"/>
    <property type="evidence" value="ECO:0007669"/>
    <property type="project" value="TreeGrafter"/>
</dbReference>
<dbReference type="InterPro" id="IPR011990">
    <property type="entry name" value="TPR-like_helical_dom_sf"/>
</dbReference>
<dbReference type="SUPFAM" id="SSF48452">
    <property type="entry name" value="TPR-like"/>
    <property type="match status" value="2"/>
</dbReference>
<protein>
    <recommendedName>
        <fullName evidence="9">OmpR/PhoB-type domain-containing protein</fullName>
    </recommendedName>
</protein>
<evidence type="ECO:0008006" key="9">
    <source>
        <dbReference type="Google" id="ProtNLM"/>
    </source>
</evidence>
<dbReference type="Proteomes" id="UP000011863">
    <property type="component" value="Chromosome"/>
</dbReference>
<evidence type="ECO:0000259" key="6">
    <source>
        <dbReference type="SMART" id="SM01043"/>
    </source>
</evidence>
<dbReference type="PANTHER" id="PTHR16305:SF28">
    <property type="entry name" value="GUANYLATE CYCLASE DOMAIN-CONTAINING PROTEIN"/>
    <property type="match status" value="1"/>
</dbReference>
<dbReference type="Gene3D" id="1.10.10.10">
    <property type="entry name" value="Winged helix-like DNA-binding domain superfamily/Winged helix DNA-binding domain"/>
    <property type="match status" value="1"/>
</dbReference>
<feature type="domain" description="OmpR/PhoB-type" evidence="5">
    <location>
        <begin position="22"/>
        <end position="92"/>
    </location>
</feature>
<dbReference type="EMBL" id="AP012057">
    <property type="protein sequence ID" value="BAN01125.1"/>
    <property type="molecule type" value="Genomic_DNA"/>
</dbReference>
<dbReference type="Pfam" id="PF03704">
    <property type="entry name" value="BTAD"/>
    <property type="match status" value="1"/>
</dbReference>
<feature type="domain" description="Bacterial transcriptional activator" evidence="6">
    <location>
        <begin position="92"/>
        <end position="213"/>
    </location>
</feature>
<dbReference type="SMART" id="SM00862">
    <property type="entry name" value="Trans_reg_C"/>
    <property type="match status" value="1"/>
</dbReference>
<name>A0A6C7E7H8_ILUCY</name>
<dbReference type="Gene3D" id="1.25.40.10">
    <property type="entry name" value="Tetratricopeptide repeat domain"/>
    <property type="match status" value="2"/>
</dbReference>
<sequence>MQGEQVDAAITTRGRTRLTIAGEPVALRPRERSVLAAIAASHPRPADLDDVIDRVWGSSAPQHARNSLHNHIGRIRRTAPGIVKTIDDGYALDDAVVVDHVDGDAGDTPLGDLADTEDVRDLRARIDGQSEAALEAQVRAALAHPTPESLATARQLTDAHPDREHLWHLLAATQSALGHRRDALTSIRSARRSLADYGLELGTELKAFEAELLAGVSTTPHTGQRSHARIHPHGDDPFVSRDTELHDLAATWAAVVERGSPRLAIVRGPAGIGKTRLVDEFVRSATATATPAPTVIVSRERVDDDRPLGALTDVVGASPAATTVAPTDSDVGIELQRRVDAAVASIASTPTIWCIDDLQWTPTDSLRLLTHAIEAASGPLLLVTTHRSGELSTPGLLDRRVDTTVVELAPMERDEVEDLITAWAVPATASDDLDLLHRRTAGLPMFASEIARVASRRGERIDAASIPTALTDWVRNRLEEFDDLTTQVIQTAAAIGREFDADLVAASTGVDVDVVDTVLDDLVTRGVVAGTDRPGELRFAHVVVRDVVYDMLGPARARRRHASIAASIAADPDSMHPTEWHASLALHLHRGGRSGDEVRRHAIAAGTAQLSDGAWSAAHQSIRLALDTDPPDAERAELLAMRGRAELRLQQFTEATASLHATIDIATRLGLVELQGRATLDLAGRAGRGADTEASDEERIALVRSALDALGPDHDDSPDLAELRSGLERELAFALLLTGDADERARLLAASVERIERLDPVRPRALALALLGNRYAQLAPQHLEQRLADIDRVLSFDESEVGVETVIAAHIYRAEEELRAGRARRTVASLDAADRALHGHHDPYLTWAASGWRVLVAVYDGDIEQAERLAVETMAIGGESGGAVAALGVNLTNIRLLQHRADEMIDLIAAAVDSHPEIPAYRAVLALCAAESGDDALAMSSIDWFIATEFGNLPHDTTRSLALATLAHAAASIGHRDAATALAPMLEPYAGQHIVISTYGGGGAYWGPASHALGRLAGLLGDAVGARRWFARAADEAADAPAFLERIRRDASAMAQAATAS</sequence>
<evidence type="ECO:0000256" key="1">
    <source>
        <dbReference type="ARBA" id="ARBA00005820"/>
    </source>
</evidence>
<dbReference type="SUPFAM" id="SSF46894">
    <property type="entry name" value="C-terminal effector domain of the bipartite response regulators"/>
    <property type="match status" value="1"/>
</dbReference>
<keyword evidence="4" id="KW-0238">DNA-binding</keyword>